<feature type="signal peptide" evidence="1">
    <location>
        <begin position="1"/>
        <end position="26"/>
    </location>
</feature>
<dbReference type="RefSeq" id="WP_378281700.1">
    <property type="nucleotide sequence ID" value="NZ_JBHSON010000012.1"/>
</dbReference>
<evidence type="ECO:0000256" key="1">
    <source>
        <dbReference type="SAM" id="SignalP"/>
    </source>
</evidence>
<dbReference type="Pfam" id="PF07676">
    <property type="entry name" value="PD40"/>
    <property type="match status" value="1"/>
</dbReference>
<proteinExistence type="predicted"/>
<protein>
    <submittedName>
        <fullName evidence="2">TolB family protein</fullName>
    </submittedName>
</protein>
<evidence type="ECO:0000313" key="3">
    <source>
        <dbReference type="Proteomes" id="UP001596074"/>
    </source>
</evidence>
<accession>A0ABW0ZTR1</accession>
<reference evidence="3" key="1">
    <citation type="journal article" date="2019" name="Int. J. Syst. Evol. Microbiol.">
        <title>The Global Catalogue of Microorganisms (GCM) 10K type strain sequencing project: providing services to taxonomists for standard genome sequencing and annotation.</title>
        <authorList>
            <consortium name="The Broad Institute Genomics Platform"/>
            <consortium name="The Broad Institute Genome Sequencing Center for Infectious Disease"/>
            <person name="Wu L."/>
            <person name="Ma J."/>
        </authorList>
    </citation>
    <scope>NUCLEOTIDE SEQUENCE [LARGE SCALE GENOMIC DNA]</scope>
    <source>
        <strain evidence="3">KCTC 42087</strain>
    </source>
</reference>
<dbReference type="InterPro" id="IPR011042">
    <property type="entry name" value="6-blade_b-propeller_TolB-like"/>
</dbReference>
<organism evidence="2 3">
    <name type="scientific">Actinomadura rugatobispora</name>
    <dbReference type="NCBI Taxonomy" id="1994"/>
    <lineage>
        <taxon>Bacteria</taxon>
        <taxon>Bacillati</taxon>
        <taxon>Actinomycetota</taxon>
        <taxon>Actinomycetes</taxon>
        <taxon>Streptosporangiales</taxon>
        <taxon>Thermomonosporaceae</taxon>
        <taxon>Actinomadura</taxon>
    </lineage>
</organism>
<dbReference type="SUPFAM" id="SSF82171">
    <property type="entry name" value="DPP6 N-terminal domain-like"/>
    <property type="match status" value="1"/>
</dbReference>
<gene>
    <name evidence="2" type="ORF">ACFPZN_10690</name>
</gene>
<keyword evidence="1" id="KW-0732">Signal</keyword>
<name>A0ABW0ZTR1_9ACTN</name>
<dbReference type="Gene3D" id="2.120.10.30">
    <property type="entry name" value="TolB, C-terminal domain"/>
    <property type="match status" value="1"/>
</dbReference>
<sequence length="387" mass="42830">MVIGVTRRIGRGLLVVALAVAGTTAAGETPPESPLDDLPEHIVQLPLPEGMNASRPQWAPDGRSLYVIDERGEVWDYRVDLGHGRADGRRPRARVLTGSFAPPVLRATPLTNGDLVLCAPGEATGGRFDGRIWLMRQPLGHSAPVPLGERCWEGIAVSGARGSTTIAWARSDYDFDDPDRDILNAPSQLFTGRIRYDRRGTPSLVDRTLLLDRNDVARPIALLEPQDFRTVRGHRGVDRELLFTTYGHQGSEVTSVDRVTGEIVNHSRSPWYEEAEGIDPAGRWIAVERDPRSEVGPLAIDIWRVALDGEARWQRLTHFTDFKGYGANQPVISPDRRRIAFTLKDANDAHGDGSALLLFDLEAWQAGGPDAWRVEPDRLPPYSRPRS</sequence>
<keyword evidence="3" id="KW-1185">Reference proteome</keyword>
<dbReference type="EMBL" id="JBHSON010000012">
    <property type="protein sequence ID" value="MFC5746077.1"/>
    <property type="molecule type" value="Genomic_DNA"/>
</dbReference>
<evidence type="ECO:0000313" key="2">
    <source>
        <dbReference type="EMBL" id="MFC5746077.1"/>
    </source>
</evidence>
<dbReference type="InterPro" id="IPR011659">
    <property type="entry name" value="WD40"/>
</dbReference>
<feature type="chain" id="PRO_5046714112" evidence="1">
    <location>
        <begin position="27"/>
        <end position="387"/>
    </location>
</feature>
<dbReference type="Proteomes" id="UP001596074">
    <property type="component" value="Unassembled WGS sequence"/>
</dbReference>
<comment type="caution">
    <text evidence="2">The sequence shown here is derived from an EMBL/GenBank/DDBJ whole genome shotgun (WGS) entry which is preliminary data.</text>
</comment>